<sequence length="275" mass="31039">MGKKNFKFLLFIVNILFFIAGLVTFAIGVWTTTDRIFMSDIIGSNLYSSASYMMIISGLVITLVSILGCVTSWREMRFGVLSYFIILLFIFVFLVIASILAVVFRGELEDVMSKSMGDTLIKQYGNDIERNADNKAVTKSWDLTQERLECCGVDSKGWEIYRDSHWYRNQPNTAIKFVPVSCCKNVHVNKATRTRHCQETIMGPPAVREGAKNDYLFYQGCYDAAYTFVMDQAGILLAIGFSFSIVLICGLVLSLCLFKYIKRTPTENRATSAPL</sequence>
<dbReference type="PANTHER" id="PTHR19282">
    <property type="entry name" value="TETRASPANIN"/>
    <property type="match status" value="1"/>
</dbReference>
<evidence type="ECO:0000256" key="3">
    <source>
        <dbReference type="ARBA" id="ARBA00022692"/>
    </source>
</evidence>
<evidence type="ECO:0000256" key="6">
    <source>
        <dbReference type="RuleBase" id="RU361218"/>
    </source>
</evidence>
<evidence type="ECO:0000256" key="1">
    <source>
        <dbReference type="ARBA" id="ARBA00004141"/>
    </source>
</evidence>
<keyword evidence="3 6" id="KW-0812">Transmembrane</keyword>
<protein>
    <recommendedName>
        <fullName evidence="6">Tetraspanin</fullName>
    </recommendedName>
</protein>
<reference evidence="7" key="1">
    <citation type="submission" date="2015-07" db="EMBL/GenBank/DDBJ databases">
        <title>MeaNS - Measles Nucleotide Surveillance Program.</title>
        <authorList>
            <person name="Tran T."/>
            <person name="Druce J."/>
        </authorList>
    </citation>
    <scope>NUCLEOTIDE SEQUENCE</scope>
    <source>
        <strain evidence="7">UCB-OBI-ISO-001</strain>
        <tissue evidence="7">Gonad</tissue>
    </source>
</reference>
<feature type="transmembrane region" description="Helical" evidence="6">
    <location>
        <begin position="50"/>
        <end position="73"/>
    </location>
</feature>
<feature type="transmembrane region" description="Helical" evidence="6">
    <location>
        <begin position="80"/>
        <end position="104"/>
    </location>
</feature>
<feature type="transmembrane region" description="Helical" evidence="6">
    <location>
        <begin position="9"/>
        <end position="30"/>
    </location>
</feature>
<gene>
    <name evidence="7" type="ORF">OCBIM_22015788mg</name>
</gene>
<dbReference type="PRINTS" id="PR00259">
    <property type="entry name" value="TMFOUR"/>
</dbReference>
<evidence type="ECO:0000256" key="2">
    <source>
        <dbReference type="ARBA" id="ARBA00006840"/>
    </source>
</evidence>
<organism evidence="7">
    <name type="scientific">Octopus bimaculoides</name>
    <name type="common">California two-spotted octopus</name>
    <dbReference type="NCBI Taxonomy" id="37653"/>
    <lineage>
        <taxon>Eukaryota</taxon>
        <taxon>Metazoa</taxon>
        <taxon>Spiralia</taxon>
        <taxon>Lophotrochozoa</taxon>
        <taxon>Mollusca</taxon>
        <taxon>Cephalopoda</taxon>
        <taxon>Coleoidea</taxon>
        <taxon>Octopodiformes</taxon>
        <taxon>Octopoda</taxon>
        <taxon>Incirrata</taxon>
        <taxon>Octopodidae</taxon>
        <taxon>Octopus</taxon>
    </lineage>
</organism>
<dbReference type="OMA" id="YNGSWWD"/>
<dbReference type="Pfam" id="PF00335">
    <property type="entry name" value="Tetraspanin"/>
    <property type="match status" value="1"/>
</dbReference>
<name>A0A0L8HFS7_OCTBM</name>
<dbReference type="KEGG" id="obi:106870977"/>
<evidence type="ECO:0000256" key="5">
    <source>
        <dbReference type="ARBA" id="ARBA00023136"/>
    </source>
</evidence>
<dbReference type="SUPFAM" id="SSF48652">
    <property type="entry name" value="Tetraspanin"/>
    <property type="match status" value="1"/>
</dbReference>
<dbReference type="EMBL" id="KQ418293">
    <property type="protein sequence ID" value="KOF87979.1"/>
    <property type="molecule type" value="Genomic_DNA"/>
</dbReference>
<dbReference type="PANTHER" id="PTHR19282:SF527">
    <property type="entry name" value="TETRASPANIN"/>
    <property type="match status" value="1"/>
</dbReference>
<dbReference type="GO" id="GO:0005886">
    <property type="term" value="C:plasma membrane"/>
    <property type="evidence" value="ECO:0007669"/>
    <property type="project" value="TreeGrafter"/>
</dbReference>
<dbReference type="InterPro" id="IPR008952">
    <property type="entry name" value="Tetraspanin_EC2_sf"/>
</dbReference>
<dbReference type="Gene3D" id="1.10.1450.10">
    <property type="entry name" value="Tetraspanin"/>
    <property type="match status" value="1"/>
</dbReference>
<keyword evidence="5 6" id="KW-0472">Membrane</keyword>
<evidence type="ECO:0000313" key="7">
    <source>
        <dbReference type="EMBL" id="KOF87979.1"/>
    </source>
</evidence>
<dbReference type="PIRSF" id="PIRSF002419">
    <property type="entry name" value="Tetraspanin"/>
    <property type="match status" value="1"/>
</dbReference>
<dbReference type="InterPro" id="IPR000301">
    <property type="entry name" value="Tetraspanin_animals"/>
</dbReference>
<dbReference type="AlphaFoldDB" id="A0A0L8HFS7"/>
<dbReference type="InterPro" id="IPR018499">
    <property type="entry name" value="Tetraspanin/Peripherin"/>
</dbReference>
<feature type="transmembrane region" description="Helical" evidence="6">
    <location>
        <begin position="235"/>
        <end position="258"/>
    </location>
</feature>
<evidence type="ECO:0000256" key="4">
    <source>
        <dbReference type="ARBA" id="ARBA00022989"/>
    </source>
</evidence>
<proteinExistence type="inferred from homology"/>
<comment type="subcellular location">
    <subcellularLocation>
        <location evidence="1 6">Membrane</location>
        <topology evidence="1 6">Multi-pass membrane protein</topology>
    </subcellularLocation>
</comment>
<accession>A0A0L8HFS7</accession>
<comment type="similarity">
    <text evidence="2 6">Belongs to the tetraspanin (TM4SF) family.</text>
</comment>
<dbReference type="OrthoDB" id="438211at2759"/>
<keyword evidence="4 6" id="KW-1133">Transmembrane helix</keyword>